<name>A0A2N9G0G5_FAGSY</name>
<organism evidence="1">
    <name type="scientific">Fagus sylvatica</name>
    <name type="common">Beechnut</name>
    <dbReference type="NCBI Taxonomy" id="28930"/>
    <lineage>
        <taxon>Eukaryota</taxon>
        <taxon>Viridiplantae</taxon>
        <taxon>Streptophyta</taxon>
        <taxon>Embryophyta</taxon>
        <taxon>Tracheophyta</taxon>
        <taxon>Spermatophyta</taxon>
        <taxon>Magnoliopsida</taxon>
        <taxon>eudicotyledons</taxon>
        <taxon>Gunneridae</taxon>
        <taxon>Pentapetalae</taxon>
        <taxon>rosids</taxon>
        <taxon>fabids</taxon>
        <taxon>Fagales</taxon>
        <taxon>Fagaceae</taxon>
        <taxon>Fagus</taxon>
    </lineage>
</organism>
<accession>A0A2N9G0G5</accession>
<proteinExistence type="predicted"/>
<protein>
    <recommendedName>
        <fullName evidence="2">RNase H type-1 domain-containing protein</fullName>
    </recommendedName>
</protein>
<gene>
    <name evidence="1" type="ORF">FSB_LOCUS20742</name>
</gene>
<dbReference type="EMBL" id="OIVN01001338">
    <property type="protein sequence ID" value="SPC92860.1"/>
    <property type="molecule type" value="Genomic_DNA"/>
</dbReference>
<sequence length="97" mass="10751">MFWFGLCWGFRPDLIPMSSNLVIVKAFEGKTSSVHRKDYNWCPPLTGVIKINVDVAIHATTTSIVVIARDGSENFVKAWTNIIPMVEPTDAEASAIL</sequence>
<evidence type="ECO:0008006" key="2">
    <source>
        <dbReference type="Google" id="ProtNLM"/>
    </source>
</evidence>
<dbReference type="AlphaFoldDB" id="A0A2N9G0G5"/>
<evidence type="ECO:0000313" key="1">
    <source>
        <dbReference type="EMBL" id="SPC92860.1"/>
    </source>
</evidence>
<reference evidence="1" key="1">
    <citation type="submission" date="2018-02" db="EMBL/GenBank/DDBJ databases">
        <authorList>
            <person name="Cohen D.B."/>
            <person name="Kent A.D."/>
        </authorList>
    </citation>
    <scope>NUCLEOTIDE SEQUENCE</scope>
</reference>